<feature type="region of interest" description="Disordered" evidence="1">
    <location>
        <begin position="262"/>
        <end position="299"/>
    </location>
</feature>
<name>A0A1G7K4P2_9EURY</name>
<feature type="region of interest" description="Disordered" evidence="1">
    <location>
        <begin position="335"/>
        <end position="443"/>
    </location>
</feature>
<dbReference type="Proteomes" id="UP000199076">
    <property type="component" value="Unassembled WGS sequence"/>
</dbReference>
<dbReference type="InterPro" id="IPR018247">
    <property type="entry name" value="EF_Hand_1_Ca_BS"/>
</dbReference>
<sequence length="575" mass="58582">MTTDEGTPWSVIGSVAVLLAVAVVGGLAFSNAGPAGTAVATQSNDTDWNTTNGSTAVAPGCPPADALRQEVFDGLETRSIKEVRSVIPSEAVRCLPEDVLETLNLGNGTDDSTAENDGNGTDGTDSSEETNPTDGSDSTDETGSGGDCPPADVIRLEVNAALADESKAEVRAEFTDEEIDCLPADVKDDLNIGDGSSGSGNGTDDATGDSTTGVECPSDETIRESIETALAGSSAATVREKIPEEYEDCLPADVKSKLYVGTSASADSTATDTTTATGSDTGAETATDGGGVNCPPAETIRKDVNRTLEKMSAAQFRTMVPEQYVECFPPDVRERLGLTASSGPSTDGDSRSSTDGAASADSSTPMDDPDSEVFDSDGDGVVNARDYAPYNASVQFADSDGDGVPDPYDYAPRDPDVQDEGDVAAAADPGGDDGSSGGSGDSIPVAAGSALLLVLTAGTGVIVYRRFGGTGSDDDGLPQPTGAESMMAEANSSDPHDVFGESAFDADDSPGTDTEFAFDDHAADDGGFVFDNETDEDVITLDSDGSVPDEETETGFVFEGGPSAELDDAGEPADD</sequence>
<feature type="compositionally biased region" description="Polar residues" evidence="1">
    <location>
        <begin position="39"/>
        <end position="55"/>
    </location>
</feature>
<dbReference type="AlphaFoldDB" id="A0A1G7K4P2"/>
<evidence type="ECO:0008006" key="5">
    <source>
        <dbReference type="Google" id="ProtNLM"/>
    </source>
</evidence>
<dbReference type="SUPFAM" id="SSF103647">
    <property type="entry name" value="TSP type-3 repeat"/>
    <property type="match status" value="1"/>
</dbReference>
<feature type="compositionally biased region" description="Low complexity" evidence="1">
    <location>
        <begin position="202"/>
        <end position="213"/>
    </location>
</feature>
<keyword evidence="2" id="KW-0812">Transmembrane</keyword>
<dbReference type="GO" id="GO:0005509">
    <property type="term" value="F:calcium ion binding"/>
    <property type="evidence" value="ECO:0007669"/>
    <property type="project" value="InterPro"/>
</dbReference>
<organism evidence="3 4">
    <name type="scientific">Halorientalis regularis</name>
    <dbReference type="NCBI Taxonomy" id="660518"/>
    <lineage>
        <taxon>Archaea</taxon>
        <taxon>Methanobacteriati</taxon>
        <taxon>Methanobacteriota</taxon>
        <taxon>Stenosarchaea group</taxon>
        <taxon>Halobacteria</taxon>
        <taxon>Halobacteriales</taxon>
        <taxon>Haloarculaceae</taxon>
        <taxon>Halorientalis</taxon>
    </lineage>
</organism>
<keyword evidence="4" id="KW-1185">Reference proteome</keyword>
<feature type="transmembrane region" description="Helical" evidence="2">
    <location>
        <begin position="6"/>
        <end position="29"/>
    </location>
</feature>
<feature type="region of interest" description="Disordered" evidence="1">
    <location>
        <begin position="168"/>
        <end position="219"/>
    </location>
</feature>
<dbReference type="InterPro" id="IPR028974">
    <property type="entry name" value="TSP_type-3_rpt"/>
</dbReference>
<dbReference type="EMBL" id="FNBK01000005">
    <property type="protein sequence ID" value="SDF32175.1"/>
    <property type="molecule type" value="Genomic_DNA"/>
</dbReference>
<evidence type="ECO:0000313" key="4">
    <source>
        <dbReference type="Proteomes" id="UP000199076"/>
    </source>
</evidence>
<accession>A0A1G7K4P2</accession>
<keyword evidence="2" id="KW-0472">Membrane</keyword>
<proteinExistence type="predicted"/>
<dbReference type="OrthoDB" id="242456at2157"/>
<evidence type="ECO:0000256" key="2">
    <source>
        <dbReference type="SAM" id="Phobius"/>
    </source>
</evidence>
<dbReference type="STRING" id="660518.SAMN05216218_105170"/>
<gene>
    <name evidence="3" type="ORF">SAMN05216218_105170</name>
</gene>
<feature type="compositionally biased region" description="Low complexity" evidence="1">
    <location>
        <begin position="262"/>
        <end position="287"/>
    </location>
</feature>
<evidence type="ECO:0000256" key="1">
    <source>
        <dbReference type="SAM" id="MobiDB-lite"/>
    </source>
</evidence>
<feature type="compositionally biased region" description="Acidic residues" evidence="1">
    <location>
        <begin position="367"/>
        <end position="378"/>
    </location>
</feature>
<dbReference type="RefSeq" id="WP_092690499.1">
    <property type="nucleotide sequence ID" value="NZ_FNBK01000005.1"/>
</dbReference>
<feature type="region of interest" description="Disordered" evidence="1">
    <location>
        <begin position="35"/>
        <end position="62"/>
    </location>
</feature>
<protein>
    <recommendedName>
        <fullName evidence="5">Thrombospondin type 3 repeat-containing protein</fullName>
    </recommendedName>
</protein>
<feature type="compositionally biased region" description="Low complexity" evidence="1">
    <location>
        <begin position="341"/>
        <end position="364"/>
    </location>
</feature>
<feature type="region of interest" description="Disordered" evidence="1">
    <location>
        <begin position="103"/>
        <end position="151"/>
    </location>
</feature>
<feature type="compositionally biased region" description="Polar residues" evidence="1">
    <location>
        <begin position="104"/>
        <end position="132"/>
    </location>
</feature>
<feature type="compositionally biased region" description="Acidic residues" evidence="1">
    <location>
        <begin position="565"/>
        <end position="575"/>
    </location>
</feature>
<feature type="region of interest" description="Disordered" evidence="1">
    <location>
        <begin position="468"/>
        <end position="575"/>
    </location>
</feature>
<keyword evidence="2" id="KW-1133">Transmembrane helix</keyword>
<evidence type="ECO:0000313" key="3">
    <source>
        <dbReference type="EMBL" id="SDF32175.1"/>
    </source>
</evidence>
<reference evidence="4" key="1">
    <citation type="submission" date="2016-10" db="EMBL/GenBank/DDBJ databases">
        <authorList>
            <person name="Varghese N."/>
            <person name="Submissions S."/>
        </authorList>
    </citation>
    <scope>NUCLEOTIDE SEQUENCE [LARGE SCALE GENOMIC DNA]</scope>
    <source>
        <strain evidence="4">IBRC-M 10760</strain>
    </source>
</reference>
<dbReference type="PROSITE" id="PS00018">
    <property type="entry name" value="EF_HAND_1"/>
    <property type="match status" value="1"/>
</dbReference>